<evidence type="ECO:0000259" key="7">
    <source>
        <dbReference type="Pfam" id="PF07810"/>
    </source>
</evidence>
<evidence type="ECO:0000256" key="1">
    <source>
        <dbReference type="ARBA" id="ARBA00004141"/>
    </source>
</evidence>
<evidence type="ECO:0000256" key="5">
    <source>
        <dbReference type="ARBA" id="ARBA00023136"/>
    </source>
</evidence>
<keyword evidence="9" id="KW-1185">Reference proteome</keyword>
<dbReference type="Ensembl" id="ENSMCST00000020226.1">
    <property type="protein sequence ID" value="ENSMCSP00000019723.1"/>
    <property type="gene ID" value="ENSMCSG00000013846.1"/>
</dbReference>
<reference evidence="8" key="2">
    <citation type="submission" date="2025-09" db="UniProtKB">
        <authorList>
            <consortium name="Ensembl"/>
        </authorList>
    </citation>
    <scope>IDENTIFICATION</scope>
</reference>
<dbReference type="InterPro" id="IPR012496">
    <property type="entry name" value="TMC_dom"/>
</dbReference>
<comment type="subcellular location">
    <subcellularLocation>
        <location evidence="1 6">Membrane</location>
        <topology evidence="1 6">Multi-pass membrane protein</topology>
    </subcellularLocation>
</comment>
<keyword evidence="5 6" id="KW-0472">Membrane</keyword>
<proteinExistence type="inferred from homology"/>
<reference evidence="8" key="1">
    <citation type="submission" date="2025-08" db="UniProtKB">
        <authorList>
            <consortium name="Ensembl"/>
        </authorList>
    </citation>
    <scope>IDENTIFICATION</scope>
</reference>
<dbReference type="OrthoDB" id="1936208at2759"/>
<keyword evidence="4 6" id="KW-1133">Transmembrane helix</keyword>
<feature type="transmembrane region" description="Helical" evidence="6">
    <location>
        <begin position="64"/>
        <end position="93"/>
    </location>
</feature>
<feature type="domain" description="TMC" evidence="7">
    <location>
        <begin position="165"/>
        <end position="195"/>
    </location>
</feature>
<dbReference type="GO" id="GO:0005886">
    <property type="term" value="C:plasma membrane"/>
    <property type="evidence" value="ECO:0007669"/>
    <property type="project" value="InterPro"/>
</dbReference>
<comment type="similarity">
    <text evidence="2 6">Belongs to the TMC family.</text>
</comment>
<comment type="caution">
    <text evidence="6">Lacks conserved residue(s) required for the propagation of feature annotation.</text>
</comment>
<sequence>VSRSFRESVGSSPEDLAIKVFCAWDFKVTQRRSVKLRCENICTQLKELLMEQRSLSRSRSCCQWLCHCMVTLLAWVLALGSVLGCALAVHYISQHMHVVSAGSPALGLEGQEAILLVLPLVVSLLNALMPHLYNLLATWEKQDSPVTRVYVAVCRWAAWGCGEGCWETCVGQELYRFMVMDFIFTLLDTLFGELICR</sequence>
<dbReference type="GO" id="GO:0008381">
    <property type="term" value="F:mechanosensitive monoatomic ion channel activity"/>
    <property type="evidence" value="ECO:0007669"/>
    <property type="project" value="TreeGrafter"/>
</dbReference>
<feature type="transmembrane region" description="Helical" evidence="6">
    <location>
        <begin position="113"/>
        <end position="133"/>
    </location>
</feature>
<dbReference type="PANTHER" id="PTHR23302">
    <property type="entry name" value="TRANSMEMBRANE CHANNEL-RELATED"/>
    <property type="match status" value="1"/>
</dbReference>
<dbReference type="AlphaFoldDB" id="A0A8C5X950"/>
<dbReference type="InterPro" id="IPR038900">
    <property type="entry name" value="TMC"/>
</dbReference>
<evidence type="ECO:0000313" key="9">
    <source>
        <dbReference type="Proteomes" id="UP000694560"/>
    </source>
</evidence>
<evidence type="ECO:0000256" key="6">
    <source>
        <dbReference type="RuleBase" id="RU310713"/>
    </source>
</evidence>
<evidence type="ECO:0000313" key="8">
    <source>
        <dbReference type="Ensembl" id="ENSMCSP00000019723.1"/>
    </source>
</evidence>
<dbReference type="Pfam" id="PF07810">
    <property type="entry name" value="TMC"/>
    <property type="match status" value="1"/>
</dbReference>
<dbReference type="Proteomes" id="UP000694560">
    <property type="component" value="Unplaced"/>
</dbReference>
<evidence type="ECO:0000256" key="4">
    <source>
        <dbReference type="ARBA" id="ARBA00022989"/>
    </source>
</evidence>
<keyword evidence="3 6" id="KW-0812">Transmembrane</keyword>
<evidence type="ECO:0000256" key="2">
    <source>
        <dbReference type="ARBA" id="ARBA00006510"/>
    </source>
</evidence>
<organism evidence="8 9">
    <name type="scientific">Malurus cyaneus samueli</name>
    <dbReference type="NCBI Taxonomy" id="2593467"/>
    <lineage>
        <taxon>Eukaryota</taxon>
        <taxon>Metazoa</taxon>
        <taxon>Chordata</taxon>
        <taxon>Craniata</taxon>
        <taxon>Vertebrata</taxon>
        <taxon>Euteleostomi</taxon>
        <taxon>Archelosauria</taxon>
        <taxon>Archosauria</taxon>
        <taxon>Dinosauria</taxon>
        <taxon>Saurischia</taxon>
        <taxon>Theropoda</taxon>
        <taxon>Coelurosauria</taxon>
        <taxon>Aves</taxon>
        <taxon>Neognathae</taxon>
        <taxon>Neoaves</taxon>
        <taxon>Telluraves</taxon>
        <taxon>Australaves</taxon>
        <taxon>Passeriformes</taxon>
        <taxon>Meliphagoidea</taxon>
        <taxon>Maluridae</taxon>
        <taxon>Malurus</taxon>
    </lineage>
</organism>
<evidence type="ECO:0000256" key="3">
    <source>
        <dbReference type="ARBA" id="ARBA00022692"/>
    </source>
</evidence>
<name>A0A8C5X950_9PASS</name>
<accession>A0A8C5X950</accession>
<protein>
    <recommendedName>
        <fullName evidence="6">Transmembrane channel-like protein</fullName>
    </recommendedName>
</protein>
<dbReference type="PANTHER" id="PTHR23302:SF4">
    <property type="entry name" value="TRANSMEMBRANE CHANNEL-LIKE PROTEIN 6"/>
    <property type="match status" value="1"/>
</dbReference>